<gene>
    <name evidence="2" type="ORF">MEDL_46639</name>
</gene>
<protein>
    <submittedName>
        <fullName evidence="2">Uncharacterized protein</fullName>
    </submittedName>
</protein>
<reference evidence="2" key="1">
    <citation type="submission" date="2021-03" db="EMBL/GenBank/DDBJ databases">
        <authorList>
            <person name="Bekaert M."/>
        </authorList>
    </citation>
    <scope>NUCLEOTIDE SEQUENCE</scope>
</reference>
<name>A0A8S3TS16_MYTED</name>
<sequence length="171" mass="19987">MMKPLVLANRLKPYKDPRDYRPQADNQSDPRIDKKIDTKMNQTHQVRRRESHSRCQASPQQRHVVPRCPDIILPTRTVGELSKREEANQHHVINLETIKDNSNTNINKVRRRESHPRCQASPQQRHVVPRCPDIILPTRTVGELSKREEANQHHVINLETIKDNSNTNINK</sequence>
<evidence type="ECO:0000313" key="3">
    <source>
        <dbReference type="Proteomes" id="UP000683360"/>
    </source>
</evidence>
<dbReference type="AlphaFoldDB" id="A0A8S3TS16"/>
<dbReference type="EMBL" id="CAJPWZ010002222">
    <property type="protein sequence ID" value="CAG2234028.1"/>
    <property type="molecule type" value="Genomic_DNA"/>
</dbReference>
<organism evidence="2 3">
    <name type="scientific">Mytilus edulis</name>
    <name type="common">Blue mussel</name>
    <dbReference type="NCBI Taxonomy" id="6550"/>
    <lineage>
        <taxon>Eukaryota</taxon>
        <taxon>Metazoa</taxon>
        <taxon>Spiralia</taxon>
        <taxon>Lophotrochozoa</taxon>
        <taxon>Mollusca</taxon>
        <taxon>Bivalvia</taxon>
        <taxon>Autobranchia</taxon>
        <taxon>Pteriomorphia</taxon>
        <taxon>Mytilida</taxon>
        <taxon>Mytiloidea</taxon>
        <taxon>Mytilidae</taxon>
        <taxon>Mytilinae</taxon>
        <taxon>Mytilus</taxon>
    </lineage>
</organism>
<dbReference type="Proteomes" id="UP000683360">
    <property type="component" value="Unassembled WGS sequence"/>
</dbReference>
<keyword evidence="3" id="KW-1185">Reference proteome</keyword>
<proteinExistence type="predicted"/>
<evidence type="ECO:0000256" key="1">
    <source>
        <dbReference type="SAM" id="MobiDB-lite"/>
    </source>
</evidence>
<evidence type="ECO:0000313" key="2">
    <source>
        <dbReference type="EMBL" id="CAG2234028.1"/>
    </source>
</evidence>
<feature type="compositionally biased region" description="Basic and acidic residues" evidence="1">
    <location>
        <begin position="13"/>
        <end position="38"/>
    </location>
</feature>
<feature type="region of interest" description="Disordered" evidence="1">
    <location>
        <begin position="12"/>
        <end position="62"/>
    </location>
</feature>
<comment type="caution">
    <text evidence="2">The sequence shown here is derived from an EMBL/GenBank/DDBJ whole genome shotgun (WGS) entry which is preliminary data.</text>
</comment>
<accession>A0A8S3TS16</accession>